<accession>A0AAD5Y3K1</accession>
<protein>
    <submittedName>
        <fullName evidence="1">Peroxin</fullName>
    </submittedName>
</protein>
<dbReference type="Pfam" id="PF04882">
    <property type="entry name" value="Peroxin-3"/>
    <property type="match status" value="1"/>
</dbReference>
<dbReference type="GO" id="GO:0005778">
    <property type="term" value="C:peroxisomal membrane"/>
    <property type="evidence" value="ECO:0007669"/>
    <property type="project" value="InterPro"/>
</dbReference>
<proteinExistence type="predicted"/>
<comment type="caution">
    <text evidence="1">The sequence shown here is derived from an EMBL/GenBank/DDBJ whole genome shotgun (WGS) entry which is preliminary data.</text>
</comment>
<dbReference type="AlphaFoldDB" id="A0AAD5Y3K1"/>
<evidence type="ECO:0000313" key="1">
    <source>
        <dbReference type="EMBL" id="KAJ3253410.1"/>
    </source>
</evidence>
<dbReference type="EMBL" id="JADGKB010000110">
    <property type="protein sequence ID" value="KAJ3253410.1"/>
    <property type="molecule type" value="Genomic_DNA"/>
</dbReference>
<name>A0AAD5Y3K1_9FUNG</name>
<gene>
    <name evidence="1" type="primary">PEX3</name>
    <name evidence="1" type="ORF">HK103_000679</name>
</gene>
<reference evidence="1" key="1">
    <citation type="submission" date="2020-05" db="EMBL/GenBank/DDBJ databases">
        <title>Phylogenomic resolution of chytrid fungi.</title>
        <authorList>
            <person name="Stajich J.E."/>
            <person name="Amses K."/>
            <person name="Simmons R."/>
            <person name="Seto K."/>
            <person name="Myers J."/>
            <person name="Bonds A."/>
            <person name="Quandt C.A."/>
            <person name="Barry K."/>
            <person name="Liu P."/>
            <person name="Grigoriev I."/>
            <person name="Longcore J.E."/>
            <person name="James T.Y."/>
        </authorList>
    </citation>
    <scope>NUCLEOTIDE SEQUENCE</scope>
    <source>
        <strain evidence="1">PLAUS21</strain>
    </source>
</reference>
<organism evidence="1 2">
    <name type="scientific">Boothiomyces macroporosus</name>
    <dbReference type="NCBI Taxonomy" id="261099"/>
    <lineage>
        <taxon>Eukaryota</taxon>
        <taxon>Fungi</taxon>
        <taxon>Fungi incertae sedis</taxon>
        <taxon>Chytridiomycota</taxon>
        <taxon>Chytridiomycota incertae sedis</taxon>
        <taxon>Chytridiomycetes</taxon>
        <taxon>Rhizophydiales</taxon>
        <taxon>Terramycetaceae</taxon>
        <taxon>Boothiomyces</taxon>
    </lineage>
</organism>
<keyword evidence="2" id="KW-1185">Reference proteome</keyword>
<dbReference type="Proteomes" id="UP001210925">
    <property type="component" value="Unassembled WGS sequence"/>
</dbReference>
<dbReference type="GO" id="GO:0030674">
    <property type="term" value="F:protein-macromolecule adaptor activity"/>
    <property type="evidence" value="ECO:0007669"/>
    <property type="project" value="TreeGrafter"/>
</dbReference>
<dbReference type="PANTHER" id="PTHR28080:SF1">
    <property type="entry name" value="PEROXISOMAL BIOGENESIS FACTOR 3"/>
    <property type="match status" value="1"/>
</dbReference>
<sequence>MDFLTGVIENNAGKFKTLGVLIGSGYLLQKYAKSQWTTWIQEKELKESATSNIKRRFEQNLQDCYFVIQSLLPSISDNLLQYLNVELLTTQLKQRDESKSKKKEMWQELKVITFSRTLSSVYLVGLLTMFTNIQLSLLGRLVYVDSCHRITKLNDESIDPDEKTTRYISEITEREYLSTSWYFLKVGWKELVDIITEKVKQETSDLALTQVVAYEDLISVVAKIRESIETIDFAQFLMPKEGKENEILEQSGITSVSDPKKLQELLDETRDFVQG</sequence>
<dbReference type="GO" id="GO:0045046">
    <property type="term" value="P:protein import into peroxisome membrane"/>
    <property type="evidence" value="ECO:0007669"/>
    <property type="project" value="TreeGrafter"/>
</dbReference>
<evidence type="ECO:0000313" key="2">
    <source>
        <dbReference type="Proteomes" id="UP001210925"/>
    </source>
</evidence>
<dbReference type="InterPro" id="IPR006966">
    <property type="entry name" value="Peroxin-3"/>
</dbReference>
<dbReference type="PANTHER" id="PTHR28080">
    <property type="entry name" value="PEROXISOMAL BIOGENESIS FACTOR 3"/>
    <property type="match status" value="1"/>
</dbReference>